<evidence type="ECO:0000256" key="1">
    <source>
        <dbReference type="ARBA" id="ARBA00001968"/>
    </source>
</evidence>
<proteinExistence type="predicted"/>
<evidence type="ECO:0000313" key="5">
    <source>
        <dbReference type="Proteomes" id="UP001162156"/>
    </source>
</evidence>
<feature type="domain" description="DDE Tnp4" evidence="3">
    <location>
        <begin position="4"/>
        <end position="121"/>
    </location>
</feature>
<accession>A0AAV8ZIS2</accession>
<dbReference type="AlphaFoldDB" id="A0AAV8ZIS2"/>
<dbReference type="Pfam" id="PF13359">
    <property type="entry name" value="DDE_Tnp_4"/>
    <property type="match status" value="1"/>
</dbReference>
<dbReference type="Proteomes" id="UP001162156">
    <property type="component" value="Unassembled WGS sequence"/>
</dbReference>
<protein>
    <recommendedName>
        <fullName evidence="3">DDE Tnp4 domain-containing protein</fullName>
    </recommendedName>
</protein>
<organism evidence="4 5">
    <name type="scientific">Rhamnusium bicolor</name>
    <dbReference type="NCBI Taxonomy" id="1586634"/>
    <lineage>
        <taxon>Eukaryota</taxon>
        <taxon>Metazoa</taxon>
        <taxon>Ecdysozoa</taxon>
        <taxon>Arthropoda</taxon>
        <taxon>Hexapoda</taxon>
        <taxon>Insecta</taxon>
        <taxon>Pterygota</taxon>
        <taxon>Neoptera</taxon>
        <taxon>Endopterygota</taxon>
        <taxon>Coleoptera</taxon>
        <taxon>Polyphaga</taxon>
        <taxon>Cucujiformia</taxon>
        <taxon>Chrysomeloidea</taxon>
        <taxon>Cerambycidae</taxon>
        <taxon>Lepturinae</taxon>
        <taxon>Rhagiini</taxon>
        <taxon>Rhamnusium</taxon>
    </lineage>
</organism>
<dbReference type="GO" id="GO:0046872">
    <property type="term" value="F:metal ion binding"/>
    <property type="evidence" value="ECO:0007669"/>
    <property type="project" value="UniProtKB-KW"/>
</dbReference>
<gene>
    <name evidence="4" type="ORF">NQ314_005474</name>
</gene>
<evidence type="ECO:0000259" key="3">
    <source>
        <dbReference type="Pfam" id="PF13359"/>
    </source>
</evidence>
<evidence type="ECO:0000256" key="2">
    <source>
        <dbReference type="ARBA" id="ARBA00022723"/>
    </source>
</evidence>
<dbReference type="EMBL" id="JANEYF010001517">
    <property type="protein sequence ID" value="KAJ8963680.1"/>
    <property type="molecule type" value="Genomic_DNA"/>
</dbReference>
<comment type="caution">
    <text evidence="4">The sequence shown here is derived from an EMBL/GenBank/DDBJ whole genome shotgun (WGS) entry which is preliminary data.</text>
</comment>
<dbReference type="InterPro" id="IPR027806">
    <property type="entry name" value="HARBI1_dom"/>
</dbReference>
<name>A0AAV8ZIS2_9CUCU</name>
<sequence>MHSLKGGFPGRRHDAGIFKESGLYEELEIKTVFNDNKKYTLYGDQVYGVMELLSFPYHGRPEDLPDYQQRFNTSMRTLRVAVEWGFQKVISEFAFVDFRKNQEILLQDVEALYKTAVLLTNCHLFVW</sequence>
<evidence type="ECO:0000313" key="4">
    <source>
        <dbReference type="EMBL" id="KAJ8963680.1"/>
    </source>
</evidence>
<keyword evidence="5" id="KW-1185">Reference proteome</keyword>
<keyword evidence="2" id="KW-0479">Metal-binding</keyword>
<reference evidence="4" key="1">
    <citation type="journal article" date="2023" name="Insect Mol. Biol.">
        <title>Genome sequencing provides insights into the evolution of gene families encoding plant cell wall-degrading enzymes in longhorned beetles.</title>
        <authorList>
            <person name="Shin N.R."/>
            <person name="Okamura Y."/>
            <person name="Kirsch R."/>
            <person name="Pauchet Y."/>
        </authorList>
    </citation>
    <scope>NUCLEOTIDE SEQUENCE</scope>
    <source>
        <strain evidence="4">RBIC_L_NR</strain>
    </source>
</reference>
<comment type="cofactor">
    <cofactor evidence="1">
        <name>a divalent metal cation</name>
        <dbReference type="ChEBI" id="CHEBI:60240"/>
    </cofactor>
</comment>